<dbReference type="VEuPathDB" id="FungiDB:SPSK_08132"/>
<reference evidence="2 3" key="1">
    <citation type="journal article" date="2014" name="BMC Genomics">
        <title>Comparative genomics of the major fungal agents of human and animal Sporotrichosis: Sporothrix schenckii and Sporothrix brasiliensis.</title>
        <authorList>
            <person name="Teixeira M.M."/>
            <person name="de Almeida L.G."/>
            <person name="Kubitschek-Barreira P."/>
            <person name="Alves F.L."/>
            <person name="Kioshima E.S."/>
            <person name="Abadio A.K."/>
            <person name="Fernandes L."/>
            <person name="Derengowski L.S."/>
            <person name="Ferreira K.S."/>
            <person name="Souza R.C."/>
            <person name="Ruiz J.C."/>
            <person name="de Andrade N.C."/>
            <person name="Paes H.C."/>
            <person name="Nicola A.M."/>
            <person name="Albuquerque P."/>
            <person name="Gerber A.L."/>
            <person name="Martins V.P."/>
            <person name="Peconick L.D."/>
            <person name="Neto A.V."/>
            <person name="Chaucanez C.B."/>
            <person name="Silva P.A."/>
            <person name="Cunha O.L."/>
            <person name="de Oliveira F.F."/>
            <person name="dos Santos T.C."/>
            <person name="Barros A.L."/>
            <person name="Soares M.A."/>
            <person name="de Oliveira L.M."/>
            <person name="Marini M.M."/>
            <person name="Villalobos-Duno H."/>
            <person name="Cunha M.M."/>
            <person name="de Hoog S."/>
            <person name="da Silveira J.F."/>
            <person name="Henrissat B."/>
            <person name="Nino-Vega G.A."/>
            <person name="Cisalpino P.S."/>
            <person name="Mora-Montes H.M."/>
            <person name="Almeida S.R."/>
            <person name="Stajich J.E."/>
            <person name="Lopes-Bezerra L.M."/>
            <person name="Vasconcelos A.T."/>
            <person name="Felipe M.S."/>
        </authorList>
    </citation>
    <scope>NUCLEOTIDE SEQUENCE [LARGE SCALE GENOMIC DNA]</scope>
    <source>
        <strain evidence="2 3">1099-18</strain>
    </source>
</reference>
<gene>
    <name evidence="2" type="ORF">SPSK_08132</name>
</gene>
<dbReference type="Proteomes" id="UP000033710">
    <property type="component" value="Unassembled WGS sequence"/>
</dbReference>
<dbReference type="EMBL" id="AXCR01000004">
    <property type="protein sequence ID" value="KJR88643.1"/>
    <property type="molecule type" value="Genomic_DNA"/>
</dbReference>
<proteinExistence type="predicted"/>
<comment type="caution">
    <text evidence="2">The sequence shown here is derived from an EMBL/GenBank/DDBJ whole genome shotgun (WGS) entry which is preliminary data.</text>
</comment>
<organism evidence="2 3">
    <name type="scientific">Sporothrix schenckii 1099-18</name>
    <dbReference type="NCBI Taxonomy" id="1397361"/>
    <lineage>
        <taxon>Eukaryota</taxon>
        <taxon>Fungi</taxon>
        <taxon>Dikarya</taxon>
        <taxon>Ascomycota</taxon>
        <taxon>Pezizomycotina</taxon>
        <taxon>Sordariomycetes</taxon>
        <taxon>Sordariomycetidae</taxon>
        <taxon>Ophiostomatales</taxon>
        <taxon>Ophiostomataceae</taxon>
        <taxon>Sporothrix</taxon>
    </lineage>
</organism>
<reference evidence="2 3" key="2">
    <citation type="journal article" date="2015" name="Eukaryot. Cell">
        <title>Asexual propagation of a virulent clone complex in a human and feline outbreak of sporotrichosis.</title>
        <authorList>
            <person name="Teixeira Mde M."/>
            <person name="Rodrigues A.M."/>
            <person name="Tsui C.K."/>
            <person name="de Almeida L.G."/>
            <person name="Van Diepeningen A.D."/>
            <person name="van den Ende B.G."/>
            <person name="Fernandes G.F."/>
            <person name="Kano R."/>
            <person name="Hamelin R.C."/>
            <person name="Lopes-Bezerra L.M."/>
            <person name="Vasconcelos A.T."/>
            <person name="de Hoog S."/>
            <person name="de Camargo Z.P."/>
            <person name="Felipe M.S."/>
        </authorList>
    </citation>
    <scope>NUCLEOTIDE SEQUENCE [LARGE SCALE GENOMIC DNA]</scope>
    <source>
        <strain evidence="2 3">1099-18</strain>
    </source>
</reference>
<feature type="compositionally biased region" description="Polar residues" evidence="1">
    <location>
        <begin position="46"/>
        <end position="55"/>
    </location>
</feature>
<evidence type="ECO:0000256" key="1">
    <source>
        <dbReference type="SAM" id="MobiDB-lite"/>
    </source>
</evidence>
<dbReference type="RefSeq" id="XP_016591319.1">
    <property type="nucleotide sequence ID" value="XM_016734775.1"/>
</dbReference>
<name>A0A0F2MG15_SPOSC</name>
<dbReference type="GeneID" id="27670052"/>
<protein>
    <submittedName>
        <fullName evidence="2">Uncharacterized protein</fullName>
    </submittedName>
</protein>
<evidence type="ECO:0000313" key="2">
    <source>
        <dbReference type="EMBL" id="KJR88643.1"/>
    </source>
</evidence>
<evidence type="ECO:0000313" key="3">
    <source>
        <dbReference type="Proteomes" id="UP000033710"/>
    </source>
</evidence>
<sequence>MSPAVPQTVRLGETGRDWAGAISAKTPTQGRRQRDDIHKRQASAKCPQNQAGRPTTSFSLADVLEQTRKEGVRGYFLDQRARVLPRGSVSCFLFLQEGVAGRQFITEHVVAGTPQSYPTPPES</sequence>
<dbReference type="KEGG" id="ssck:SPSK_08132"/>
<accession>A0A0F2MG15</accession>
<feature type="region of interest" description="Disordered" evidence="1">
    <location>
        <begin position="1"/>
        <end position="55"/>
    </location>
</feature>
<dbReference type="AlphaFoldDB" id="A0A0F2MG15"/>